<evidence type="ECO:0000313" key="8">
    <source>
        <dbReference type="Proteomes" id="UP000318571"/>
    </source>
</evidence>
<dbReference type="OMA" id="CAPTMIG"/>
<feature type="transmembrane region" description="Helical" evidence="6">
    <location>
        <begin position="161"/>
        <end position="178"/>
    </location>
</feature>
<dbReference type="GO" id="GO:0005739">
    <property type="term" value="C:mitochondrion"/>
    <property type="evidence" value="ECO:0007669"/>
    <property type="project" value="TreeGrafter"/>
</dbReference>
<evidence type="ECO:0000256" key="5">
    <source>
        <dbReference type="ARBA" id="ARBA00023136"/>
    </source>
</evidence>
<evidence type="ECO:0000256" key="6">
    <source>
        <dbReference type="RuleBase" id="RU363053"/>
    </source>
</evidence>
<dbReference type="EMBL" id="VCGU01000001">
    <property type="protein sequence ID" value="TRY80897.1"/>
    <property type="molecule type" value="Genomic_DNA"/>
</dbReference>
<reference evidence="7 8" key="1">
    <citation type="journal article" date="2018" name="Nat. Ecol. Evol.">
        <title>Genomic signatures of mitonuclear coevolution across populations of Tigriopus californicus.</title>
        <authorList>
            <person name="Barreto F.S."/>
            <person name="Watson E.T."/>
            <person name="Lima T.G."/>
            <person name="Willett C.S."/>
            <person name="Edmands S."/>
            <person name="Li W."/>
            <person name="Burton R.S."/>
        </authorList>
    </citation>
    <scope>NUCLEOTIDE SEQUENCE [LARGE SCALE GENOMIC DNA]</scope>
    <source>
        <strain evidence="7 8">San Diego</strain>
    </source>
</reference>
<evidence type="ECO:0000313" key="7">
    <source>
        <dbReference type="EMBL" id="TRY80897.1"/>
    </source>
</evidence>
<accession>A0A553PT96</accession>
<keyword evidence="8" id="KW-1185">Reference proteome</keyword>
<comment type="similarity">
    <text evidence="2 6">Belongs to the peroxisomal membrane protein PXMP2/4 family.</text>
</comment>
<dbReference type="PANTHER" id="PTHR11266:SF81">
    <property type="entry name" value="GH12661P-RELATED"/>
    <property type="match status" value="1"/>
</dbReference>
<dbReference type="OrthoDB" id="10267969at2759"/>
<dbReference type="STRING" id="6832.A0A553PT96"/>
<dbReference type="AlphaFoldDB" id="A0A553PT96"/>
<dbReference type="GO" id="GO:0016020">
    <property type="term" value="C:membrane"/>
    <property type="evidence" value="ECO:0007669"/>
    <property type="project" value="UniProtKB-SubCell"/>
</dbReference>
<protein>
    <recommendedName>
        <fullName evidence="9">Mpv17-like protein 2</fullName>
    </recommendedName>
</protein>
<evidence type="ECO:0000256" key="2">
    <source>
        <dbReference type="ARBA" id="ARBA00006824"/>
    </source>
</evidence>
<evidence type="ECO:0000256" key="1">
    <source>
        <dbReference type="ARBA" id="ARBA00004141"/>
    </source>
</evidence>
<evidence type="ECO:0000256" key="3">
    <source>
        <dbReference type="ARBA" id="ARBA00022692"/>
    </source>
</evidence>
<dbReference type="Pfam" id="PF04117">
    <property type="entry name" value="Mpv17_PMP22"/>
    <property type="match status" value="1"/>
</dbReference>
<name>A0A553PT96_TIGCA</name>
<dbReference type="Proteomes" id="UP000318571">
    <property type="component" value="Chromosome 12"/>
</dbReference>
<comment type="subcellular location">
    <subcellularLocation>
        <location evidence="1">Membrane</location>
        <topology evidence="1">Multi-pass membrane protein</topology>
    </subcellularLocation>
</comment>
<keyword evidence="3 6" id="KW-0812">Transmembrane</keyword>
<keyword evidence="4 6" id="KW-1133">Transmembrane helix</keyword>
<dbReference type="InterPro" id="IPR007248">
    <property type="entry name" value="Mpv17_PMP22"/>
</dbReference>
<evidence type="ECO:0008006" key="9">
    <source>
        <dbReference type="Google" id="ProtNLM"/>
    </source>
</evidence>
<gene>
    <name evidence="7" type="ORF">TCAL_07753</name>
</gene>
<dbReference type="GO" id="GO:0061668">
    <property type="term" value="P:mitochondrial ribosome assembly"/>
    <property type="evidence" value="ECO:0007669"/>
    <property type="project" value="TreeGrafter"/>
</dbReference>
<keyword evidence="5 6" id="KW-0472">Membrane</keyword>
<sequence length="187" mass="22134">MFRQVKVLVEKGFSKHLAWTNTITCGFLLGGGDIIEQRIEKYRKKHTPSPHEFNASRTGRMFLVGLSQGPPHHYWYTFLDKYLPKRDLRTVGIKILADQLIAAPFFALTFFYGIGLLEKNTFSGCWTEFVAKFPYIYAFDWFIWPPTQYVNFVWVPPKYRVLYINFITVIWDVFLSYIKHVEEIEEN</sequence>
<comment type="caution">
    <text evidence="7">The sequence shown here is derived from an EMBL/GenBank/DDBJ whole genome shotgun (WGS) entry which is preliminary data.</text>
</comment>
<organism evidence="7 8">
    <name type="scientific">Tigriopus californicus</name>
    <name type="common">Marine copepod</name>
    <dbReference type="NCBI Taxonomy" id="6832"/>
    <lineage>
        <taxon>Eukaryota</taxon>
        <taxon>Metazoa</taxon>
        <taxon>Ecdysozoa</taxon>
        <taxon>Arthropoda</taxon>
        <taxon>Crustacea</taxon>
        <taxon>Multicrustacea</taxon>
        <taxon>Hexanauplia</taxon>
        <taxon>Copepoda</taxon>
        <taxon>Harpacticoida</taxon>
        <taxon>Harpacticidae</taxon>
        <taxon>Tigriopus</taxon>
    </lineage>
</organism>
<feature type="transmembrane region" description="Helical" evidence="6">
    <location>
        <begin position="95"/>
        <end position="115"/>
    </location>
</feature>
<evidence type="ECO:0000256" key="4">
    <source>
        <dbReference type="ARBA" id="ARBA00022989"/>
    </source>
</evidence>
<proteinExistence type="inferred from homology"/>
<dbReference type="PANTHER" id="PTHR11266">
    <property type="entry name" value="PEROXISOMAL MEMBRANE PROTEIN 2, PXMP2 MPV17"/>
    <property type="match status" value="1"/>
</dbReference>